<evidence type="ECO:0000313" key="3">
    <source>
        <dbReference type="EMBL" id="OLO10436.1"/>
    </source>
</evidence>
<dbReference type="SUPFAM" id="SSF52540">
    <property type="entry name" value="P-loop containing nucleoside triphosphate hydrolases"/>
    <property type="match status" value="1"/>
</dbReference>
<dbReference type="Pfam" id="PF13175">
    <property type="entry name" value="AAA_15"/>
    <property type="match status" value="1"/>
</dbReference>
<protein>
    <submittedName>
        <fullName evidence="3">Uncharacterized protein</fullName>
    </submittedName>
</protein>
<evidence type="ECO:0000259" key="1">
    <source>
        <dbReference type="Pfam" id="PF13175"/>
    </source>
</evidence>
<feature type="domain" description="Endonuclease GajA/Old nuclease/RecF-like AAA" evidence="1">
    <location>
        <begin position="1"/>
        <end position="388"/>
    </location>
</feature>
<keyword evidence="4" id="KW-1185">Reference proteome</keyword>
<dbReference type="InterPro" id="IPR027417">
    <property type="entry name" value="P-loop_NTPase"/>
</dbReference>
<dbReference type="Gene3D" id="3.40.50.300">
    <property type="entry name" value="P-loop containing nucleotide triphosphate hydrolases"/>
    <property type="match status" value="1"/>
</dbReference>
<organism evidence="3 4">
    <name type="scientific">Chromohalobacter japonicus</name>
    <dbReference type="NCBI Taxonomy" id="223900"/>
    <lineage>
        <taxon>Bacteria</taxon>
        <taxon>Pseudomonadati</taxon>
        <taxon>Pseudomonadota</taxon>
        <taxon>Gammaproteobacteria</taxon>
        <taxon>Oceanospirillales</taxon>
        <taxon>Halomonadaceae</taxon>
        <taxon>Chromohalobacter</taxon>
    </lineage>
</organism>
<dbReference type="EMBL" id="MSDQ01000035">
    <property type="protein sequence ID" value="OLO10436.1"/>
    <property type="molecule type" value="Genomic_DNA"/>
</dbReference>
<gene>
    <name evidence="3" type="ORF">BTW10_14745</name>
</gene>
<evidence type="ECO:0000259" key="2">
    <source>
        <dbReference type="Pfam" id="PF20469"/>
    </source>
</evidence>
<comment type="caution">
    <text evidence="3">The sequence shown here is derived from an EMBL/GenBank/DDBJ whole genome shotgun (WGS) entry which is preliminary data.</text>
</comment>
<dbReference type="InterPro" id="IPR041685">
    <property type="entry name" value="AAA_GajA/Old/RecF-like"/>
</dbReference>
<dbReference type="PANTHER" id="PTHR43581:SF4">
    <property type="entry name" value="ATP_GTP PHOSPHATASE"/>
    <property type="match status" value="1"/>
</dbReference>
<sequence>MKITSIRVHNFRLLKSFEVFLEDDLSIVIGKNNTGKTSLLSALRKFLGYGGDRRLSFDDISTDERGRIRSLLTGDDEVKGNEVVFSVGLKITIDYGNDDDLSSVAKLITSLDPDDTQIVIEFCYELDGNRLNELRSKWHDNGESGDGAADAFLRQNLVEALGNLRRRSECTVEGGHDIDLDNEKISLEDTIALKYVSARRDVTNKDNDQTLSSQTAKLYKSFAGDPASEESVEEFNKSLRRADDSFSTVYESIFSDLIEKVRKFGGLRSGESTIKIASTLQHRDILSGNTTVMYEQAAHELPEHYNGLGYMNLISMIFEIDLLMKEFRNIREGSGAALNLLFIEEPEAHTHPQMQYVFIKNIKELLATSGETLSSFQTVVSTHSAHIVSEAEFDSIKYLQRSEQQVNAKNLRELEAHFSDNDEDERRRFRFLKQYLTLHRSELFFADKIVLIEGDTERILLPAMMHKLDQSGVPDGVAPLLSQNVSVVEVGAHSKIYEKFIEFLKLRTLIITDIDSGYIMHTDEGAETLPCRPDDKIAEFTSNSSLCFFHGKSKNDLSYFVNLEDKDKICAKNDGEIWKPTAKGHVFTAYQTKDGGYHGRSFEDAFFSLNKSFLRLGHDRFPSLTKKWYEKYMIDDVGPFVFAEKAVNSKPSLAIEILLNSEEDVDGNAYSNWKTPSYIEEGLKWLRGDSDERVE</sequence>
<dbReference type="PANTHER" id="PTHR43581">
    <property type="entry name" value="ATP/GTP PHOSPHATASE"/>
    <property type="match status" value="1"/>
</dbReference>
<dbReference type="CDD" id="cd01026">
    <property type="entry name" value="TOPRIM_OLD"/>
    <property type="match status" value="1"/>
</dbReference>
<dbReference type="RefSeq" id="WP_075370053.1">
    <property type="nucleotide sequence ID" value="NZ_MSDQ01000035.1"/>
</dbReference>
<accession>A0A1Q8T9T5</accession>
<feature type="domain" description="OLD protein-like TOPRIM" evidence="2">
    <location>
        <begin position="444"/>
        <end position="515"/>
    </location>
</feature>
<dbReference type="Proteomes" id="UP000186806">
    <property type="component" value="Unassembled WGS sequence"/>
</dbReference>
<dbReference type="Pfam" id="PF20469">
    <property type="entry name" value="OLD-like_TOPRIM"/>
    <property type="match status" value="1"/>
</dbReference>
<dbReference type="InterPro" id="IPR051396">
    <property type="entry name" value="Bact_Antivir_Def_Nuclease"/>
</dbReference>
<proteinExistence type="predicted"/>
<dbReference type="AlphaFoldDB" id="A0A1Q8T9T5"/>
<reference evidence="3 4" key="1">
    <citation type="submission" date="2016-12" db="EMBL/GenBank/DDBJ databases">
        <title>Draft genome sequences of strains Salinicola socius SMB35, Salinicola sp. MH3R3-1 and Chromohalobacter sp. SMB17 from the Verkhnekamsk potash mining region of Russia.</title>
        <authorList>
            <person name="Mavrodi D.V."/>
            <person name="Olsson B.E."/>
            <person name="Korsakova E.S."/>
            <person name="Pyankova A."/>
            <person name="Mavrodi O.V."/>
            <person name="Plotnikova E.G."/>
        </authorList>
    </citation>
    <scope>NUCLEOTIDE SEQUENCE [LARGE SCALE GENOMIC DNA]</scope>
    <source>
        <strain evidence="3 4">SMB17</strain>
    </source>
</reference>
<dbReference type="InterPro" id="IPR034139">
    <property type="entry name" value="TOPRIM_OLD"/>
</dbReference>
<evidence type="ECO:0000313" key="4">
    <source>
        <dbReference type="Proteomes" id="UP000186806"/>
    </source>
</evidence>
<name>A0A1Q8T9T5_9GAMM</name>